<dbReference type="GO" id="GO:0016020">
    <property type="term" value="C:membrane"/>
    <property type="evidence" value="ECO:0007669"/>
    <property type="project" value="InterPro"/>
</dbReference>
<dbReference type="PROSITE" id="PS51379">
    <property type="entry name" value="4FE4S_FER_2"/>
    <property type="match status" value="1"/>
</dbReference>
<keyword evidence="2" id="KW-0004">4Fe-4S</keyword>
<feature type="domain" description="4Fe-4S ferredoxin-type" evidence="8">
    <location>
        <begin position="387"/>
        <end position="418"/>
    </location>
</feature>
<dbReference type="InterPro" id="IPR026902">
    <property type="entry name" value="RnfC_N"/>
</dbReference>
<dbReference type="InterPro" id="IPR017900">
    <property type="entry name" value="4Fe4S_Fe_S_CS"/>
</dbReference>
<dbReference type="Gene3D" id="3.30.70.20">
    <property type="match status" value="1"/>
</dbReference>
<dbReference type="eggNOG" id="COG4656">
    <property type="taxonomic scope" value="Bacteria"/>
</dbReference>
<protein>
    <submittedName>
        <fullName evidence="9">Na-translocating NADH-quinone reductase subunit A</fullName>
    </submittedName>
</protein>
<accession>D9QUB6</accession>
<keyword evidence="4" id="KW-0677">Repeat</keyword>
<name>D9QUB6_ACEAZ</name>
<dbReference type="OrthoDB" id="9767754at2"/>
<evidence type="ECO:0000256" key="3">
    <source>
        <dbReference type="ARBA" id="ARBA00022723"/>
    </source>
</evidence>
<dbReference type="RefSeq" id="WP_013277355.1">
    <property type="nucleotide sequence ID" value="NC_014378.1"/>
</dbReference>
<dbReference type="Pfam" id="PF01512">
    <property type="entry name" value="Complex1_51K"/>
    <property type="match status" value="1"/>
</dbReference>
<dbReference type="GO" id="GO:0046872">
    <property type="term" value="F:metal ion binding"/>
    <property type="evidence" value="ECO:0007669"/>
    <property type="project" value="UniProtKB-KW"/>
</dbReference>
<dbReference type="Gene3D" id="3.40.50.11540">
    <property type="entry name" value="NADH-ubiquinone oxidoreductase 51kDa subunit"/>
    <property type="match status" value="1"/>
</dbReference>
<evidence type="ECO:0000256" key="7">
    <source>
        <dbReference type="ARBA" id="ARBA00023014"/>
    </source>
</evidence>
<dbReference type="HOGENOM" id="CLU_010808_6_0_9"/>
<evidence type="ECO:0000259" key="8">
    <source>
        <dbReference type="PROSITE" id="PS51379"/>
    </source>
</evidence>
<dbReference type="PANTHER" id="PTHR43034:SF2">
    <property type="entry name" value="ION-TRANSLOCATING OXIDOREDUCTASE COMPLEX SUBUNIT C"/>
    <property type="match status" value="1"/>
</dbReference>
<proteinExistence type="predicted"/>
<reference evidence="9 10" key="1">
    <citation type="journal article" date="2010" name="Stand. Genomic Sci.">
        <title>Complete genome sequence of Acetohalobium arabaticum type strain (Z-7288).</title>
        <authorList>
            <person name="Sikorski J."/>
            <person name="Lapidus A."/>
            <person name="Chertkov O."/>
            <person name="Lucas S."/>
            <person name="Copeland A."/>
            <person name="Glavina Del Rio T."/>
            <person name="Nolan M."/>
            <person name="Tice H."/>
            <person name="Cheng J.F."/>
            <person name="Han C."/>
            <person name="Brambilla E."/>
            <person name="Pitluck S."/>
            <person name="Liolios K."/>
            <person name="Ivanova N."/>
            <person name="Mavromatis K."/>
            <person name="Mikhailova N."/>
            <person name="Pati A."/>
            <person name="Bruce D."/>
            <person name="Detter C."/>
            <person name="Tapia R."/>
            <person name="Goodwin L."/>
            <person name="Chen A."/>
            <person name="Palaniappan K."/>
            <person name="Land M."/>
            <person name="Hauser L."/>
            <person name="Chang Y.J."/>
            <person name="Jeffries C.D."/>
            <person name="Rohde M."/>
            <person name="Goker M."/>
            <person name="Spring S."/>
            <person name="Woyke T."/>
            <person name="Bristow J."/>
            <person name="Eisen J.A."/>
            <person name="Markowitz V."/>
            <person name="Hugenholtz P."/>
            <person name="Kyrpides N.C."/>
            <person name="Klenk H.P."/>
        </authorList>
    </citation>
    <scope>NUCLEOTIDE SEQUENCE [LARGE SCALE GENOMIC DNA]</scope>
    <source>
        <strain evidence="10">ATCC 49924 / DSM 5501 / Z-7288</strain>
    </source>
</reference>
<dbReference type="AlphaFoldDB" id="D9QUB6"/>
<dbReference type="InterPro" id="IPR037225">
    <property type="entry name" value="Nuo51_FMN-bd_sf"/>
</dbReference>
<evidence type="ECO:0000256" key="6">
    <source>
        <dbReference type="ARBA" id="ARBA00023004"/>
    </source>
</evidence>
<dbReference type="InterPro" id="IPR017896">
    <property type="entry name" value="4Fe4S_Fe-S-bd"/>
</dbReference>
<dbReference type="InterPro" id="IPR010208">
    <property type="entry name" value="Ion_transpt_RnfC/RsxC"/>
</dbReference>
<keyword evidence="3" id="KW-0479">Metal-binding</keyword>
<evidence type="ECO:0000256" key="2">
    <source>
        <dbReference type="ARBA" id="ARBA00022485"/>
    </source>
</evidence>
<dbReference type="STRING" id="574087.Acear_0362"/>
<dbReference type="Proteomes" id="UP000001661">
    <property type="component" value="Chromosome"/>
</dbReference>
<evidence type="ECO:0000256" key="5">
    <source>
        <dbReference type="ARBA" id="ARBA00022982"/>
    </source>
</evidence>
<sequence>MKVKNKSFSGGYTFNLEGKPQDRVVELETPSKVVVPLKQGFGREVEPNVEPGEEVKAGQIIGRDDESLSTPIQATVSGTVTEITDLPSNRRAVVIESDGTDDWQQLEDHSSNWNNLSAEEIEELLYTSGVTSLDNQGIPTRYKSSSISKDEVEHIIIEGTESNPYNLSLSALLEENKLSQFVDGLQILHKVFPQAKVHVTINENRQQLIKELSDSAGNYDWIQLYSSAPKYPQGKDEILVPTILGDDYKVRASVASYGVIVLKVQTILHIYDAVVEGKPLIERMVSLAGEGWQENIHLKVRIGTSIEAIMKNYSGSDNQRLIIGNLLTDKSIADYEIPVDRTFDNLNAIPEQEVGEPFAFARPGAQKYSYSNSFLSALLSEVSSKCDTNVHGEERACIFCGYCEDACPVDIIPHLVERYTAQSSVDEELIRYGIFDCIECNLCTFVCPSKRPVGKHIKQGKQFLLNKGYVVK</sequence>
<evidence type="ECO:0000256" key="1">
    <source>
        <dbReference type="ARBA" id="ARBA00022448"/>
    </source>
</evidence>
<dbReference type="InterPro" id="IPR011538">
    <property type="entry name" value="Nuo51_FMN-bd"/>
</dbReference>
<organism evidence="9 10">
    <name type="scientific">Acetohalobium arabaticum (strain ATCC 49924 / DSM 5501 / Z-7288)</name>
    <dbReference type="NCBI Taxonomy" id="574087"/>
    <lineage>
        <taxon>Bacteria</taxon>
        <taxon>Bacillati</taxon>
        <taxon>Bacillota</taxon>
        <taxon>Clostridia</taxon>
        <taxon>Halanaerobiales</taxon>
        <taxon>Halobacteroidaceae</taxon>
        <taxon>Acetohalobium</taxon>
    </lineage>
</organism>
<dbReference type="SUPFAM" id="SSF46548">
    <property type="entry name" value="alpha-helical ferredoxin"/>
    <property type="match status" value="1"/>
</dbReference>
<keyword evidence="10" id="KW-1185">Reference proteome</keyword>
<keyword evidence="7" id="KW-0411">Iron-sulfur</keyword>
<dbReference type="Pfam" id="PF13375">
    <property type="entry name" value="RnfC_N"/>
    <property type="match status" value="1"/>
</dbReference>
<evidence type="ECO:0000256" key="4">
    <source>
        <dbReference type="ARBA" id="ARBA00022737"/>
    </source>
</evidence>
<dbReference type="GO" id="GO:0051539">
    <property type="term" value="F:4 iron, 4 sulfur cluster binding"/>
    <property type="evidence" value="ECO:0007669"/>
    <property type="project" value="UniProtKB-KW"/>
</dbReference>
<dbReference type="PROSITE" id="PS00198">
    <property type="entry name" value="4FE4S_FER_1"/>
    <property type="match status" value="2"/>
</dbReference>
<evidence type="ECO:0000313" key="9">
    <source>
        <dbReference type="EMBL" id="ADL11909.1"/>
    </source>
</evidence>
<dbReference type="GO" id="GO:0009055">
    <property type="term" value="F:electron transfer activity"/>
    <property type="evidence" value="ECO:0007669"/>
    <property type="project" value="InterPro"/>
</dbReference>
<dbReference type="Pfam" id="PF12838">
    <property type="entry name" value="Fer4_7"/>
    <property type="match status" value="1"/>
</dbReference>
<dbReference type="KEGG" id="aar:Acear_0362"/>
<gene>
    <name evidence="9" type="ordered locus">Acear_0362</name>
</gene>
<keyword evidence="6" id="KW-0408">Iron</keyword>
<keyword evidence="5" id="KW-0249">Electron transport</keyword>
<evidence type="ECO:0000313" key="10">
    <source>
        <dbReference type="Proteomes" id="UP000001661"/>
    </source>
</evidence>
<dbReference type="SUPFAM" id="SSF142019">
    <property type="entry name" value="Nqo1 FMN-binding domain-like"/>
    <property type="match status" value="1"/>
</dbReference>
<dbReference type="PANTHER" id="PTHR43034">
    <property type="entry name" value="ION-TRANSLOCATING OXIDOREDUCTASE COMPLEX SUBUNIT C"/>
    <property type="match status" value="1"/>
</dbReference>
<keyword evidence="1" id="KW-0813">Transport</keyword>
<dbReference type="EMBL" id="CP002105">
    <property type="protein sequence ID" value="ADL11909.1"/>
    <property type="molecule type" value="Genomic_DNA"/>
</dbReference>